<dbReference type="RefSeq" id="WP_089714191.1">
    <property type="nucleotide sequence ID" value="NZ_FMAR01000013.1"/>
</dbReference>
<evidence type="ECO:0000313" key="1">
    <source>
        <dbReference type="EMBL" id="SCC54049.1"/>
    </source>
</evidence>
<evidence type="ECO:0008006" key="3">
    <source>
        <dbReference type="Google" id="ProtNLM"/>
    </source>
</evidence>
<sequence>MKRTLLYCSIAVILGLLAVLPAIAQKKSLRAFCQEYRGQAEIHTFGVGRPLLTLASWIIPAKDEDTRMAKHLLRKLRHVKLYTITVDSNANVSNGSMERLKSRLEAEHYESLTDIRSDGSIVHVMSNGRAENLGNVVLLVKDDKDIVFISLRTRLTLKDVSDVVNHYALTDLHKKHIAEKRTQDSSALPAATTFTAGSIAKDK</sequence>
<keyword evidence="2" id="KW-1185">Reference proteome</keyword>
<reference evidence="1 2" key="1">
    <citation type="submission" date="2016-08" db="EMBL/GenBank/DDBJ databases">
        <authorList>
            <person name="Seilhamer J.J."/>
        </authorList>
    </citation>
    <scope>NUCLEOTIDE SEQUENCE [LARGE SCALE GENOMIC DNA]</scope>
    <source>
        <strain evidence="1 2">A37T2</strain>
    </source>
</reference>
<dbReference type="EMBL" id="FMAR01000013">
    <property type="protein sequence ID" value="SCC54049.1"/>
    <property type="molecule type" value="Genomic_DNA"/>
</dbReference>
<dbReference type="InterPro" id="IPR025348">
    <property type="entry name" value="DUF4252"/>
</dbReference>
<dbReference type="Pfam" id="PF14060">
    <property type="entry name" value="DUF4252"/>
    <property type="match status" value="1"/>
</dbReference>
<dbReference type="Proteomes" id="UP000242818">
    <property type="component" value="Unassembled WGS sequence"/>
</dbReference>
<accession>A0A1C4FDH4</accession>
<protein>
    <recommendedName>
        <fullName evidence="3">DUF4252 domain-containing protein</fullName>
    </recommendedName>
</protein>
<name>A0A1C4FDH4_9BACT</name>
<dbReference type="STRING" id="1335309.GA0116948_113101"/>
<gene>
    <name evidence="1" type="ORF">GA0116948_113101</name>
</gene>
<proteinExistence type="predicted"/>
<organism evidence="1 2">
    <name type="scientific">Chitinophaga costaii</name>
    <dbReference type="NCBI Taxonomy" id="1335309"/>
    <lineage>
        <taxon>Bacteria</taxon>
        <taxon>Pseudomonadati</taxon>
        <taxon>Bacteroidota</taxon>
        <taxon>Chitinophagia</taxon>
        <taxon>Chitinophagales</taxon>
        <taxon>Chitinophagaceae</taxon>
        <taxon>Chitinophaga</taxon>
    </lineage>
</organism>
<evidence type="ECO:0000313" key="2">
    <source>
        <dbReference type="Proteomes" id="UP000242818"/>
    </source>
</evidence>
<dbReference type="AlphaFoldDB" id="A0A1C4FDH4"/>
<dbReference type="OrthoDB" id="656399at2"/>